<dbReference type="AlphaFoldDB" id="A0AAJ4XBK0"/>
<dbReference type="EMBL" id="LT906468">
    <property type="protein sequence ID" value="SNV48650.1"/>
    <property type="molecule type" value="Genomic_DNA"/>
</dbReference>
<feature type="region of interest" description="Disordered" evidence="9">
    <location>
        <begin position="199"/>
        <end position="219"/>
    </location>
</feature>
<dbReference type="Gene3D" id="2.40.170.20">
    <property type="entry name" value="TonB-dependent receptor, beta-barrel domain"/>
    <property type="match status" value="1"/>
</dbReference>
<evidence type="ECO:0000256" key="7">
    <source>
        <dbReference type="ARBA" id="ARBA00023237"/>
    </source>
</evidence>
<dbReference type="InterPro" id="IPR039426">
    <property type="entry name" value="TonB-dep_rcpt-like"/>
</dbReference>
<dbReference type="PANTHER" id="PTHR30069:SF29">
    <property type="entry name" value="HEMOGLOBIN AND HEMOGLOBIN-HAPTOGLOBIN-BINDING PROTEIN 1-RELATED"/>
    <property type="match status" value="1"/>
</dbReference>
<gene>
    <name evidence="12" type="ORF">SAMEA4412673_01588</name>
</gene>
<dbReference type="Pfam" id="PF07715">
    <property type="entry name" value="Plug"/>
    <property type="match status" value="1"/>
</dbReference>
<dbReference type="GO" id="GO:0015344">
    <property type="term" value="F:siderophore uptake transmembrane transporter activity"/>
    <property type="evidence" value="ECO:0007669"/>
    <property type="project" value="TreeGrafter"/>
</dbReference>
<dbReference type="Proteomes" id="UP000215355">
    <property type="component" value="Chromosome 1"/>
</dbReference>
<evidence type="ECO:0000313" key="12">
    <source>
        <dbReference type="EMBL" id="SNV48650.1"/>
    </source>
</evidence>
<evidence type="ECO:0000256" key="6">
    <source>
        <dbReference type="ARBA" id="ARBA00023136"/>
    </source>
</evidence>
<dbReference type="InterPro" id="IPR037066">
    <property type="entry name" value="Plug_dom_sf"/>
</dbReference>
<feature type="signal peptide" evidence="10">
    <location>
        <begin position="1"/>
        <end position="22"/>
    </location>
</feature>
<feature type="domain" description="TonB-dependent receptor plug" evidence="11">
    <location>
        <begin position="120"/>
        <end position="250"/>
    </location>
</feature>
<evidence type="ECO:0000256" key="4">
    <source>
        <dbReference type="ARBA" id="ARBA00022692"/>
    </source>
</evidence>
<feature type="chain" id="PRO_5042564215" evidence="10">
    <location>
        <begin position="23"/>
        <end position="994"/>
    </location>
</feature>
<accession>A0AAJ4XBK0</accession>
<evidence type="ECO:0000256" key="8">
    <source>
        <dbReference type="PROSITE-ProRule" id="PRU01360"/>
    </source>
</evidence>
<evidence type="ECO:0000259" key="11">
    <source>
        <dbReference type="Pfam" id="PF07715"/>
    </source>
</evidence>
<evidence type="ECO:0000313" key="13">
    <source>
        <dbReference type="Proteomes" id="UP000215355"/>
    </source>
</evidence>
<dbReference type="InterPro" id="IPR023997">
    <property type="entry name" value="TonB-dep_OMP_SusC/RagA_CS"/>
</dbReference>
<keyword evidence="7 8" id="KW-0998">Cell outer membrane</keyword>
<dbReference type="RefSeq" id="WP_093095560.1">
    <property type="nucleotide sequence ID" value="NZ_FNGK01000001.1"/>
</dbReference>
<dbReference type="Pfam" id="PF13715">
    <property type="entry name" value="CarbopepD_reg_2"/>
    <property type="match status" value="1"/>
</dbReference>
<keyword evidence="4 8" id="KW-0812">Transmembrane</keyword>
<dbReference type="KEGG" id="smiz:4412673_01588"/>
<dbReference type="Gene3D" id="2.170.130.10">
    <property type="entry name" value="TonB-dependent receptor, plug domain"/>
    <property type="match status" value="1"/>
</dbReference>
<dbReference type="PROSITE" id="PS52016">
    <property type="entry name" value="TONB_DEPENDENT_REC_3"/>
    <property type="match status" value="1"/>
</dbReference>
<protein>
    <submittedName>
        <fullName evidence="12">Outer membrane cobalamin receptor protein</fullName>
    </submittedName>
</protein>
<evidence type="ECO:0000256" key="9">
    <source>
        <dbReference type="SAM" id="MobiDB-lite"/>
    </source>
</evidence>
<dbReference type="InterPro" id="IPR023996">
    <property type="entry name" value="TonB-dep_OMP_SusC/RagA"/>
</dbReference>
<dbReference type="SUPFAM" id="SSF56935">
    <property type="entry name" value="Porins"/>
    <property type="match status" value="1"/>
</dbReference>
<keyword evidence="2 8" id="KW-0813">Transport</keyword>
<organism evidence="12 13">
    <name type="scientific">Sphingobacterium mizutaii</name>
    <dbReference type="NCBI Taxonomy" id="1010"/>
    <lineage>
        <taxon>Bacteria</taxon>
        <taxon>Pseudomonadati</taxon>
        <taxon>Bacteroidota</taxon>
        <taxon>Sphingobacteriia</taxon>
        <taxon>Sphingobacteriales</taxon>
        <taxon>Sphingobacteriaceae</taxon>
        <taxon>Sphingobacterium</taxon>
    </lineage>
</organism>
<sequence>MKKHKLLYVLLFWLSLVQMTYAQTTISGKVVDGLSGSALSNVSVRIKDTRIGGVTDNNGNFSINAPKLPATFLFTMVGFEDQEVRVSAASNNLMIKMQENMNNTLNEVVVTGLASSIKRKNLANAVSSVNAAELTGVAKPQTTDGALYGKVTGANIRSNSGAPGGGMSIQLRGLSSLVGASQPLIILDGVYVNNTTQSTGRATVSGAGNSSQDDGSNRLADINPDEIENIEILKGPSAAAIYGTRANAGVIIITTKKGKEGRTKVSISEDFGLTTPLKLLGYDDWSEEKINYFYGGTTQSQTNRRNLELERFRETKANNNFVDYEDYFYNHQHFSSNTRLNVSGGTDKTKFFVAGGINDENGLIKNTGFQRYTVRANIDQKITNAIQLSVNSSYIRSNTDRGFTGNQNRTGASIGYAIAATPNYYDLRQRPDGTYPDNPYFTENPIALTDKSTNNSLVNRSISSFNLGIDLFKGESSYMKFVLNGGLDYLQNTTNIHLPEDLQYQRSIANPGDIMNGKQESFNTNLQAALVYNFNLKRVNMNSQVGMVRLDFKDDLLFVRGQGLAPLQKNVKQAAVQTIFNQFFMRTQEAGIFLQQEANFEDKIIGTLGVRFDKSSLNGDPSKLFAFPKASLAMNLTSFDFLKDHFISQLKPRIAYGETAGPVAFGATYSSLVGVNIGGLLGSSLSTTVGNVNILPETAKELELGVDVGILKNRLSLEATYYIKNTANNIQPLNLSPSSGFTSTSSNLAELSNKGIELSLSGTPFERENFKWNSRLMFWKNDITISKLGIPTYTTGGFGVSYGTFLMKEGEKLGTIVGTPQINPGEYTVWGNSQPKFNMSFNNNFTIYKNFDFSFLFDWKKGGYNVNLTNLNLDEGGNSKDWFGDRNGDGIPNGKQREPEPFNNAGRFVEDASYIKLREVGLYYSMPTEVTQRLFKNKVQRFRAGISGNNLVMITKYSGYDPETSTFGNGLANNIDVGPYPSARRFFLNLSLDF</sequence>
<reference evidence="12 13" key="1">
    <citation type="submission" date="2017-06" db="EMBL/GenBank/DDBJ databases">
        <authorList>
            <consortium name="Pathogen Informatics"/>
        </authorList>
    </citation>
    <scope>NUCLEOTIDE SEQUENCE [LARGE SCALE GENOMIC DNA]</scope>
    <source>
        <strain evidence="12 13">NCTC12149</strain>
    </source>
</reference>
<evidence type="ECO:0000256" key="2">
    <source>
        <dbReference type="ARBA" id="ARBA00022448"/>
    </source>
</evidence>
<comment type="subcellular location">
    <subcellularLocation>
        <location evidence="1 8">Cell outer membrane</location>
        <topology evidence="1 8">Multi-pass membrane protein</topology>
    </subcellularLocation>
</comment>
<keyword evidence="12" id="KW-0675">Receptor</keyword>
<keyword evidence="5 10" id="KW-0732">Signal</keyword>
<keyword evidence="6 8" id="KW-0472">Membrane</keyword>
<feature type="compositionally biased region" description="Polar residues" evidence="9">
    <location>
        <begin position="199"/>
        <end position="214"/>
    </location>
</feature>
<dbReference type="NCBIfam" id="TIGR04056">
    <property type="entry name" value="OMP_RagA_SusC"/>
    <property type="match status" value="1"/>
</dbReference>
<dbReference type="SUPFAM" id="SSF49464">
    <property type="entry name" value="Carboxypeptidase regulatory domain-like"/>
    <property type="match status" value="1"/>
</dbReference>
<evidence type="ECO:0000256" key="1">
    <source>
        <dbReference type="ARBA" id="ARBA00004571"/>
    </source>
</evidence>
<evidence type="ECO:0000256" key="5">
    <source>
        <dbReference type="ARBA" id="ARBA00022729"/>
    </source>
</evidence>
<keyword evidence="3 8" id="KW-1134">Transmembrane beta strand</keyword>
<dbReference type="PANTHER" id="PTHR30069">
    <property type="entry name" value="TONB-DEPENDENT OUTER MEMBRANE RECEPTOR"/>
    <property type="match status" value="1"/>
</dbReference>
<proteinExistence type="inferred from homology"/>
<evidence type="ECO:0000256" key="3">
    <source>
        <dbReference type="ARBA" id="ARBA00022452"/>
    </source>
</evidence>
<evidence type="ECO:0000256" key="10">
    <source>
        <dbReference type="SAM" id="SignalP"/>
    </source>
</evidence>
<dbReference type="GO" id="GO:0044718">
    <property type="term" value="P:siderophore transmembrane transport"/>
    <property type="evidence" value="ECO:0007669"/>
    <property type="project" value="TreeGrafter"/>
</dbReference>
<dbReference type="Gene3D" id="2.60.40.1120">
    <property type="entry name" value="Carboxypeptidase-like, regulatory domain"/>
    <property type="match status" value="1"/>
</dbReference>
<dbReference type="GO" id="GO:0009279">
    <property type="term" value="C:cell outer membrane"/>
    <property type="evidence" value="ECO:0007669"/>
    <property type="project" value="UniProtKB-SubCell"/>
</dbReference>
<dbReference type="InterPro" id="IPR012910">
    <property type="entry name" value="Plug_dom"/>
</dbReference>
<dbReference type="NCBIfam" id="TIGR04057">
    <property type="entry name" value="SusC_RagA_signa"/>
    <property type="match status" value="1"/>
</dbReference>
<dbReference type="InterPro" id="IPR008969">
    <property type="entry name" value="CarboxyPept-like_regulatory"/>
</dbReference>
<name>A0AAJ4XBK0_9SPHI</name>
<comment type="similarity">
    <text evidence="8">Belongs to the TonB-dependent receptor family.</text>
</comment>
<dbReference type="InterPro" id="IPR036942">
    <property type="entry name" value="Beta-barrel_TonB_sf"/>
</dbReference>